<evidence type="ECO:0000256" key="1">
    <source>
        <dbReference type="SAM" id="MobiDB-lite"/>
    </source>
</evidence>
<comment type="caution">
    <text evidence="3">The sequence shown here is derived from an EMBL/GenBank/DDBJ whole genome shotgun (WGS) entry which is preliminary data.</text>
</comment>
<proteinExistence type="predicted"/>
<evidence type="ECO:0000313" key="4">
    <source>
        <dbReference type="Proteomes" id="UP001362999"/>
    </source>
</evidence>
<accession>A0AAW0AAK5</accession>
<feature type="chain" id="PRO_5043799309" evidence="2">
    <location>
        <begin position="20"/>
        <end position="363"/>
    </location>
</feature>
<gene>
    <name evidence="3" type="ORF">R3P38DRAFT_1727448</name>
</gene>
<keyword evidence="4" id="KW-1185">Reference proteome</keyword>
<keyword evidence="2" id="KW-0732">Signal</keyword>
<evidence type="ECO:0000313" key="3">
    <source>
        <dbReference type="EMBL" id="KAK7006031.1"/>
    </source>
</evidence>
<protein>
    <submittedName>
        <fullName evidence="3">Uncharacterized protein</fullName>
    </submittedName>
</protein>
<organism evidence="3 4">
    <name type="scientific">Favolaschia claudopus</name>
    <dbReference type="NCBI Taxonomy" id="2862362"/>
    <lineage>
        <taxon>Eukaryota</taxon>
        <taxon>Fungi</taxon>
        <taxon>Dikarya</taxon>
        <taxon>Basidiomycota</taxon>
        <taxon>Agaricomycotina</taxon>
        <taxon>Agaricomycetes</taxon>
        <taxon>Agaricomycetidae</taxon>
        <taxon>Agaricales</taxon>
        <taxon>Marasmiineae</taxon>
        <taxon>Mycenaceae</taxon>
        <taxon>Favolaschia</taxon>
    </lineage>
</organism>
<sequence length="363" mass="38005">MYTLKLHSIILLAVKFCHAASLGRSPVVQVVEFRDSTTHNIRQGASSCNPLTADDVKTLPGYATLLSTAQANWGDGSFNLVTNDPGLPNSPALSCVQTDPVTISIGKPACTTSNQELDGTLQSNGSVTAQATEGTTATASVTVTKESQFSTGSSTQVGFSIPDFPIGVSETISFSTTLSNTLSYSSTSTADTQQSQTITYNPIPGESCHLELTAQSCNAVGTAEVLITATGTVWFEYNDRVDGHYKWGLVIEDIVPDVSQRSSPMSVQVQINSNTKANYLQTCDNGSTTISSVVPEGSNTLVFGSQSFSISNGQPTGGRTTTEGGSNAQPTADPDSTSGCPQNSMNLWLLSITIVVLAVVSCQ</sequence>
<dbReference type="SUPFAM" id="SSF56973">
    <property type="entry name" value="Aerolisin/ETX pore-forming domain"/>
    <property type="match status" value="1"/>
</dbReference>
<feature type="region of interest" description="Disordered" evidence="1">
    <location>
        <begin position="310"/>
        <end position="339"/>
    </location>
</feature>
<dbReference type="Gene3D" id="2.170.15.10">
    <property type="entry name" value="Proaerolysin, chain A, domain 3"/>
    <property type="match status" value="1"/>
</dbReference>
<feature type="signal peptide" evidence="2">
    <location>
        <begin position="1"/>
        <end position="19"/>
    </location>
</feature>
<name>A0AAW0AAK5_9AGAR</name>
<dbReference type="EMBL" id="JAWWNJ010000077">
    <property type="protein sequence ID" value="KAK7006031.1"/>
    <property type="molecule type" value="Genomic_DNA"/>
</dbReference>
<dbReference type="Proteomes" id="UP001362999">
    <property type="component" value="Unassembled WGS sequence"/>
</dbReference>
<evidence type="ECO:0000256" key="2">
    <source>
        <dbReference type="SAM" id="SignalP"/>
    </source>
</evidence>
<dbReference type="AlphaFoldDB" id="A0AAW0AAK5"/>
<reference evidence="3 4" key="1">
    <citation type="journal article" date="2024" name="J Genomics">
        <title>Draft genome sequencing and assembly of Favolaschia claudopus CIRM-BRFM 2984 isolated from oak limbs.</title>
        <authorList>
            <person name="Navarro D."/>
            <person name="Drula E."/>
            <person name="Chaduli D."/>
            <person name="Cazenave R."/>
            <person name="Ahrendt S."/>
            <person name="Wang J."/>
            <person name="Lipzen A."/>
            <person name="Daum C."/>
            <person name="Barry K."/>
            <person name="Grigoriev I.V."/>
            <person name="Favel A."/>
            <person name="Rosso M.N."/>
            <person name="Martin F."/>
        </authorList>
    </citation>
    <scope>NUCLEOTIDE SEQUENCE [LARGE SCALE GENOMIC DNA]</scope>
    <source>
        <strain evidence="3 4">CIRM-BRFM 2984</strain>
    </source>
</reference>